<dbReference type="OrthoDB" id="2757072at2759"/>
<sequence>MMSGANESGELDETSFHGPEIKEYNIDLSDNYDRPKRTSEINERVCERYSVQHREDMEKPHSVERMKLPLPKDLYPGVRIELKSKVTGEIGFQLIKAGYTRAQRVEFLKREFPEASSMRFPALSLVDRAMFPGEEKSHQRPHIPMPNRKERQVKTTLVDVIANILKKQHDWMKALVGLFPCLLVEISN</sequence>
<reference evidence="2" key="1">
    <citation type="submission" date="2019-01" db="EMBL/GenBank/DDBJ databases">
        <title>Draft genome sequences of three monokaryotic isolates of the white-rot basidiomycete fungus Dichomitus squalens.</title>
        <authorList>
            <consortium name="DOE Joint Genome Institute"/>
            <person name="Lopez S.C."/>
            <person name="Andreopoulos B."/>
            <person name="Pangilinan J."/>
            <person name="Lipzen A."/>
            <person name="Riley R."/>
            <person name="Ahrendt S."/>
            <person name="Ng V."/>
            <person name="Barry K."/>
            <person name="Daum C."/>
            <person name="Grigoriev I.V."/>
            <person name="Hilden K.S."/>
            <person name="Makela M.R."/>
            <person name="de Vries R.P."/>
        </authorList>
    </citation>
    <scope>NUCLEOTIDE SEQUENCE [LARGE SCALE GENOMIC DNA]</scope>
    <source>
        <strain evidence="2">OM18370.1</strain>
    </source>
</reference>
<feature type="region of interest" description="Disordered" evidence="1">
    <location>
        <begin position="1"/>
        <end position="20"/>
    </location>
</feature>
<protein>
    <submittedName>
        <fullName evidence="2">Uncharacterized protein</fullName>
    </submittedName>
</protein>
<dbReference type="Proteomes" id="UP000292957">
    <property type="component" value="Unassembled WGS sequence"/>
</dbReference>
<dbReference type="AlphaFoldDB" id="A0A4Q9M8R2"/>
<name>A0A4Q9M8R2_9APHY</name>
<dbReference type="EMBL" id="ML143507">
    <property type="protein sequence ID" value="TBU23379.1"/>
    <property type="molecule type" value="Genomic_DNA"/>
</dbReference>
<accession>A0A4Q9M8R2</accession>
<organism evidence="2">
    <name type="scientific">Dichomitus squalens</name>
    <dbReference type="NCBI Taxonomy" id="114155"/>
    <lineage>
        <taxon>Eukaryota</taxon>
        <taxon>Fungi</taxon>
        <taxon>Dikarya</taxon>
        <taxon>Basidiomycota</taxon>
        <taxon>Agaricomycotina</taxon>
        <taxon>Agaricomycetes</taxon>
        <taxon>Polyporales</taxon>
        <taxon>Polyporaceae</taxon>
        <taxon>Dichomitus</taxon>
    </lineage>
</organism>
<proteinExistence type="predicted"/>
<evidence type="ECO:0000313" key="2">
    <source>
        <dbReference type="EMBL" id="TBU23379.1"/>
    </source>
</evidence>
<gene>
    <name evidence="2" type="ORF">BD311DRAFT_781760</name>
</gene>
<evidence type="ECO:0000256" key="1">
    <source>
        <dbReference type="SAM" id="MobiDB-lite"/>
    </source>
</evidence>